<keyword evidence="1" id="KW-0812">Transmembrane</keyword>
<evidence type="ECO:0000313" key="3">
    <source>
        <dbReference type="Proteomes" id="UP001501599"/>
    </source>
</evidence>
<name>A0ABP5MJN2_9MICO</name>
<protein>
    <recommendedName>
        <fullName evidence="4">Potassium-transporting ATPase</fullName>
    </recommendedName>
</protein>
<accession>A0ABP5MJN2</accession>
<feature type="transmembrane region" description="Helical" evidence="1">
    <location>
        <begin position="37"/>
        <end position="57"/>
    </location>
</feature>
<proteinExistence type="predicted"/>
<organism evidence="2 3">
    <name type="scientific">Agrococcus versicolor</name>
    <dbReference type="NCBI Taxonomy" id="501482"/>
    <lineage>
        <taxon>Bacteria</taxon>
        <taxon>Bacillati</taxon>
        <taxon>Actinomycetota</taxon>
        <taxon>Actinomycetes</taxon>
        <taxon>Micrococcales</taxon>
        <taxon>Microbacteriaceae</taxon>
        <taxon>Agrococcus</taxon>
    </lineage>
</organism>
<sequence>MRIAAARLAEALDRLRCQAPASADPGASRTATESPTMLDLIVVASAIAIFALLGLAVRGVERL</sequence>
<reference evidence="3" key="1">
    <citation type="journal article" date="2019" name="Int. J. Syst. Evol. Microbiol.">
        <title>The Global Catalogue of Microorganisms (GCM) 10K type strain sequencing project: providing services to taxonomists for standard genome sequencing and annotation.</title>
        <authorList>
            <consortium name="The Broad Institute Genomics Platform"/>
            <consortium name="The Broad Institute Genome Sequencing Center for Infectious Disease"/>
            <person name="Wu L."/>
            <person name="Ma J."/>
        </authorList>
    </citation>
    <scope>NUCLEOTIDE SEQUENCE [LARGE SCALE GENOMIC DNA]</scope>
    <source>
        <strain evidence="3">JCM 16026</strain>
    </source>
</reference>
<dbReference type="Proteomes" id="UP001501599">
    <property type="component" value="Unassembled WGS sequence"/>
</dbReference>
<gene>
    <name evidence="2" type="ORF">GCM10009846_22340</name>
</gene>
<evidence type="ECO:0000313" key="2">
    <source>
        <dbReference type="EMBL" id="GAA2174840.1"/>
    </source>
</evidence>
<dbReference type="EMBL" id="BAAAQT010000006">
    <property type="protein sequence ID" value="GAA2174840.1"/>
    <property type="molecule type" value="Genomic_DNA"/>
</dbReference>
<keyword evidence="3" id="KW-1185">Reference proteome</keyword>
<evidence type="ECO:0000256" key="1">
    <source>
        <dbReference type="SAM" id="Phobius"/>
    </source>
</evidence>
<keyword evidence="1" id="KW-0472">Membrane</keyword>
<evidence type="ECO:0008006" key="4">
    <source>
        <dbReference type="Google" id="ProtNLM"/>
    </source>
</evidence>
<keyword evidence="1" id="KW-1133">Transmembrane helix</keyword>
<comment type="caution">
    <text evidence="2">The sequence shown here is derived from an EMBL/GenBank/DDBJ whole genome shotgun (WGS) entry which is preliminary data.</text>
</comment>